<proteinExistence type="predicted"/>
<sequence length="259" mass="29027">MENGQRVHWDAEGYDKSMGFVSRYGQDAMSWLDPKPGERILDFGCGTGDLAARIAEEGAVVEGVDISPEMIDRARTKYPKLVFHCADAKTWRPAERFDAVFSNAALHWMKDAEGAARAMAECLKPGGRLAAEFGGRGNVKCVIKAMNQTLKRHGREDVGVMPWYFPSVGEYASLLESVGFEVRNAMLFERPTRLDGEDGMLRWLEMFGGALIPGATQSEKAEWFAESAELLKRKYYHEGAWIIEYRRLLIHAVKIDGLS</sequence>
<dbReference type="KEGG" id="coh:EAV92_13670"/>
<evidence type="ECO:0000313" key="5">
    <source>
        <dbReference type="Proteomes" id="UP000269097"/>
    </source>
</evidence>
<organism evidence="4 5">
    <name type="scientific">Cohnella candidum</name>
    <dbReference type="NCBI Taxonomy" id="2674991"/>
    <lineage>
        <taxon>Bacteria</taxon>
        <taxon>Bacillati</taxon>
        <taxon>Bacillota</taxon>
        <taxon>Bacilli</taxon>
        <taxon>Bacillales</taxon>
        <taxon>Paenibacillaceae</taxon>
        <taxon>Cohnella</taxon>
    </lineage>
</organism>
<keyword evidence="2 4" id="KW-0808">Transferase</keyword>
<dbReference type="SUPFAM" id="SSF53335">
    <property type="entry name" value="S-adenosyl-L-methionine-dependent methyltransferases"/>
    <property type="match status" value="1"/>
</dbReference>
<dbReference type="GO" id="GO:0032259">
    <property type="term" value="P:methylation"/>
    <property type="evidence" value="ECO:0007669"/>
    <property type="project" value="UniProtKB-KW"/>
</dbReference>
<dbReference type="Proteomes" id="UP000269097">
    <property type="component" value="Chromosome"/>
</dbReference>
<evidence type="ECO:0000259" key="3">
    <source>
        <dbReference type="Pfam" id="PF13649"/>
    </source>
</evidence>
<gene>
    <name evidence="4" type="ORF">EAV92_13670</name>
</gene>
<dbReference type="RefSeq" id="WP_123041616.1">
    <property type="nucleotide sequence ID" value="NZ_CP033433.1"/>
</dbReference>
<reference evidence="4 5" key="1">
    <citation type="submission" date="2018-10" db="EMBL/GenBank/DDBJ databases">
        <title>Genome Sequence of Cohnella sp.</title>
        <authorList>
            <person name="Srinivasan S."/>
            <person name="Kim M.K."/>
        </authorList>
    </citation>
    <scope>NUCLEOTIDE SEQUENCE [LARGE SCALE GENOMIC DNA]</scope>
    <source>
        <strain evidence="4 5">18JY8-7</strain>
    </source>
</reference>
<dbReference type="InterPro" id="IPR041698">
    <property type="entry name" value="Methyltransf_25"/>
</dbReference>
<dbReference type="CDD" id="cd02440">
    <property type="entry name" value="AdoMet_MTases"/>
    <property type="match status" value="1"/>
</dbReference>
<dbReference type="GO" id="GO:0008168">
    <property type="term" value="F:methyltransferase activity"/>
    <property type="evidence" value="ECO:0007669"/>
    <property type="project" value="UniProtKB-KW"/>
</dbReference>
<accession>A0A3G3JZH4</accession>
<evidence type="ECO:0000313" key="4">
    <source>
        <dbReference type="EMBL" id="AYQ73532.1"/>
    </source>
</evidence>
<dbReference type="EMBL" id="CP033433">
    <property type="protein sequence ID" value="AYQ73532.1"/>
    <property type="molecule type" value="Genomic_DNA"/>
</dbReference>
<dbReference type="PANTHER" id="PTHR43861:SF1">
    <property type="entry name" value="TRANS-ACONITATE 2-METHYLTRANSFERASE"/>
    <property type="match status" value="1"/>
</dbReference>
<dbReference type="Gene3D" id="3.40.50.150">
    <property type="entry name" value="Vaccinia Virus protein VP39"/>
    <property type="match status" value="1"/>
</dbReference>
<keyword evidence="1 4" id="KW-0489">Methyltransferase</keyword>
<evidence type="ECO:0000256" key="2">
    <source>
        <dbReference type="ARBA" id="ARBA00022679"/>
    </source>
</evidence>
<dbReference type="PANTHER" id="PTHR43861">
    <property type="entry name" value="TRANS-ACONITATE 2-METHYLTRANSFERASE-RELATED"/>
    <property type="match status" value="1"/>
</dbReference>
<dbReference type="Pfam" id="PF13649">
    <property type="entry name" value="Methyltransf_25"/>
    <property type="match status" value="1"/>
</dbReference>
<feature type="domain" description="Methyltransferase" evidence="3">
    <location>
        <begin position="40"/>
        <end position="127"/>
    </location>
</feature>
<keyword evidence="5" id="KW-1185">Reference proteome</keyword>
<name>A0A3G3JZH4_9BACL</name>
<evidence type="ECO:0000256" key="1">
    <source>
        <dbReference type="ARBA" id="ARBA00022603"/>
    </source>
</evidence>
<dbReference type="InterPro" id="IPR029063">
    <property type="entry name" value="SAM-dependent_MTases_sf"/>
</dbReference>
<dbReference type="AlphaFoldDB" id="A0A3G3JZH4"/>
<protein>
    <submittedName>
        <fullName evidence="4">Methyltransferase domain-containing protein</fullName>
    </submittedName>
</protein>